<dbReference type="GO" id="GO:0002949">
    <property type="term" value="P:tRNA threonylcarbamoyladenosine modification"/>
    <property type="evidence" value="ECO:0007669"/>
    <property type="project" value="InterPro"/>
</dbReference>
<evidence type="ECO:0000259" key="2">
    <source>
        <dbReference type="Pfam" id="PF00814"/>
    </source>
</evidence>
<keyword evidence="4" id="KW-1185">Reference proteome</keyword>
<organism evidence="3 4">
    <name type="scientific">Candidatus Borkfalkia ceftriaxoniphila</name>
    <dbReference type="NCBI Taxonomy" id="2508949"/>
    <lineage>
        <taxon>Bacteria</taxon>
        <taxon>Bacillati</taxon>
        <taxon>Bacillota</taxon>
        <taxon>Clostridia</taxon>
        <taxon>Christensenellales</taxon>
        <taxon>Christensenellaceae</taxon>
        <taxon>Candidatus Borkfalkia</taxon>
    </lineage>
</organism>
<dbReference type="AlphaFoldDB" id="A0A4Q2KFL3"/>
<proteinExistence type="predicted"/>
<dbReference type="OrthoDB" id="9784166at2"/>
<dbReference type="SUPFAM" id="SSF53067">
    <property type="entry name" value="Actin-like ATPase domain"/>
    <property type="match status" value="1"/>
</dbReference>
<evidence type="ECO:0000313" key="3">
    <source>
        <dbReference type="EMBL" id="RXZ61911.1"/>
    </source>
</evidence>
<sequence length="235" mass="25290">MPHRMGGKYRECSSPALQKGDDSENRGKQTGNHGRMNYLAIDTSSKYLTVIACREGTESVVFASDCALQHSVRLMDAIENAMAQANLGVSDCDFFCAVTGPGSFTGIRIGVSAVKGFCLGTSAPAMGVTSFEVLAYNTEKACLAVIDAARGNYYVCGFDPNKQIDIAPRYVSEAELLPLMRGRVAVSADELPFAYTKADVAAGLSRAVRARVLKKDMGEIAAFYLKKSQAEEEKK</sequence>
<accession>A0A4Q2KFL3</accession>
<name>A0A4Q2KFL3_9FIRM</name>
<comment type="caution">
    <text evidence="3">The sequence shown here is derived from an EMBL/GenBank/DDBJ whole genome shotgun (WGS) entry which is preliminary data.</text>
</comment>
<dbReference type="Proteomes" id="UP000291269">
    <property type="component" value="Unassembled WGS sequence"/>
</dbReference>
<protein>
    <submittedName>
        <fullName evidence="3">tRNA (Adenosine(37)-N6)-threonylcarbamoyltransferase complex dimerization subunit type 1 TsaB</fullName>
    </submittedName>
</protein>
<evidence type="ECO:0000256" key="1">
    <source>
        <dbReference type="SAM" id="MobiDB-lite"/>
    </source>
</evidence>
<dbReference type="InterPro" id="IPR043129">
    <property type="entry name" value="ATPase_NBD"/>
</dbReference>
<feature type="domain" description="Gcp-like" evidence="2">
    <location>
        <begin position="66"/>
        <end position="162"/>
    </location>
</feature>
<dbReference type="EMBL" id="SDOZ01000002">
    <property type="protein sequence ID" value="RXZ61911.1"/>
    <property type="molecule type" value="Genomic_DNA"/>
</dbReference>
<feature type="region of interest" description="Disordered" evidence="1">
    <location>
        <begin position="1"/>
        <end position="34"/>
    </location>
</feature>
<evidence type="ECO:0000313" key="4">
    <source>
        <dbReference type="Proteomes" id="UP000291269"/>
    </source>
</evidence>
<dbReference type="InterPro" id="IPR022496">
    <property type="entry name" value="T6A_TsaB"/>
</dbReference>
<dbReference type="NCBIfam" id="TIGR03725">
    <property type="entry name" value="T6A_YeaZ"/>
    <property type="match status" value="1"/>
</dbReference>
<reference evidence="3 4" key="1">
    <citation type="journal article" date="2019" name="Gut">
        <title>Antibiotics-induced monodominance of a novel gut bacterial order.</title>
        <authorList>
            <person name="Hildebrand F."/>
            <person name="Moitinho-Silva L."/>
            <person name="Blasche S."/>
            <person name="Jahn M.T."/>
            <person name="Gossmann T.I."/>
            <person name="Heuerta-Cepas J."/>
            <person name="Hercog R."/>
            <person name="Luetge M."/>
            <person name="Bahram M."/>
            <person name="Pryszlak A."/>
            <person name="Alves R.J."/>
            <person name="Waszak S.M."/>
            <person name="Zhu A."/>
            <person name="Ye L."/>
            <person name="Costea P.I."/>
            <person name="Aalvink S."/>
            <person name="Belzer C."/>
            <person name="Forslund S.K."/>
            <person name="Sunagawa S."/>
            <person name="Hentschel U."/>
            <person name="Merten C."/>
            <person name="Patil K.R."/>
            <person name="Benes V."/>
            <person name="Bork P."/>
        </authorList>
    </citation>
    <scope>NUCLEOTIDE SEQUENCE [LARGE SCALE GENOMIC DNA]</scope>
    <source>
        <strain evidence="3 4">HDS1380</strain>
    </source>
</reference>
<gene>
    <name evidence="3" type="primary">tsaB</name>
    <name evidence="3" type="ORF">ESZ91_05860</name>
</gene>
<dbReference type="GO" id="GO:0016740">
    <property type="term" value="F:transferase activity"/>
    <property type="evidence" value="ECO:0007669"/>
    <property type="project" value="UniProtKB-KW"/>
</dbReference>
<dbReference type="Gene3D" id="3.30.420.40">
    <property type="match status" value="1"/>
</dbReference>
<dbReference type="Pfam" id="PF00814">
    <property type="entry name" value="TsaD"/>
    <property type="match status" value="1"/>
</dbReference>
<dbReference type="InterPro" id="IPR000905">
    <property type="entry name" value="Gcp-like_dom"/>
</dbReference>
<keyword evidence="3" id="KW-0808">Transferase</keyword>